<evidence type="ECO:0000313" key="3">
    <source>
        <dbReference type="Proteomes" id="UP001162164"/>
    </source>
</evidence>
<evidence type="ECO:0000313" key="2">
    <source>
        <dbReference type="EMBL" id="KAJ8979820.1"/>
    </source>
</evidence>
<keyword evidence="3" id="KW-1185">Reference proteome</keyword>
<sequence>MQPKNTDGGLPQIESVQGGTPEPAESSIMHLSDSITLSVRNPPPKPASPKKSDAKAVANILATRGITVTATAKPKDKPESPQKISHSSVIFEP</sequence>
<feature type="region of interest" description="Disordered" evidence="1">
    <location>
        <begin position="1"/>
        <end position="54"/>
    </location>
</feature>
<proteinExistence type="predicted"/>
<dbReference type="Proteomes" id="UP001162164">
    <property type="component" value="Unassembled WGS sequence"/>
</dbReference>
<protein>
    <submittedName>
        <fullName evidence="2">Uncharacterized protein</fullName>
    </submittedName>
</protein>
<organism evidence="2 3">
    <name type="scientific">Molorchus minor</name>
    <dbReference type="NCBI Taxonomy" id="1323400"/>
    <lineage>
        <taxon>Eukaryota</taxon>
        <taxon>Metazoa</taxon>
        <taxon>Ecdysozoa</taxon>
        <taxon>Arthropoda</taxon>
        <taxon>Hexapoda</taxon>
        <taxon>Insecta</taxon>
        <taxon>Pterygota</taxon>
        <taxon>Neoptera</taxon>
        <taxon>Endopterygota</taxon>
        <taxon>Coleoptera</taxon>
        <taxon>Polyphaga</taxon>
        <taxon>Cucujiformia</taxon>
        <taxon>Chrysomeloidea</taxon>
        <taxon>Cerambycidae</taxon>
        <taxon>Lamiinae</taxon>
        <taxon>Monochamini</taxon>
        <taxon>Molorchus</taxon>
    </lineage>
</organism>
<feature type="compositionally biased region" description="Polar residues" evidence="1">
    <location>
        <begin position="82"/>
        <end position="93"/>
    </location>
</feature>
<comment type="caution">
    <text evidence="2">The sequence shown here is derived from an EMBL/GenBank/DDBJ whole genome shotgun (WGS) entry which is preliminary data.</text>
</comment>
<accession>A0ABQ9JRE0</accession>
<name>A0ABQ9JRE0_9CUCU</name>
<feature type="region of interest" description="Disordered" evidence="1">
    <location>
        <begin position="68"/>
        <end position="93"/>
    </location>
</feature>
<gene>
    <name evidence="2" type="ORF">NQ317_002084</name>
</gene>
<evidence type="ECO:0000256" key="1">
    <source>
        <dbReference type="SAM" id="MobiDB-lite"/>
    </source>
</evidence>
<dbReference type="EMBL" id="JAPWTJ010000312">
    <property type="protein sequence ID" value="KAJ8979820.1"/>
    <property type="molecule type" value="Genomic_DNA"/>
</dbReference>
<reference evidence="2" key="1">
    <citation type="journal article" date="2023" name="Insect Mol. Biol.">
        <title>Genome sequencing provides insights into the evolution of gene families encoding plant cell wall-degrading enzymes in longhorned beetles.</title>
        <authorList>
            <person name="Shin N.R."/>
            <person name="Okamura Y."/>
            <person name="Kirsch R."/>
            <person name="Pauchet Y."/>
        </authorList>
    </citation>
    <scope>NUCLEOTIDE SEQUENCE</scope>
    <source>
        <strain evidence="2">MMC_N1</strain>
    </source>
</reference>